<keyword evidence="1" id="KW-0847">Vitamin C</keyword>
<dbReference type="GO" id="GO:0071456">
    <property type="term" value="P:cellular response to hypoxia"/>
    <property type="evidence" value="ECO:0007669"/>
    <property type="project" value="TreeGrafter"/>
</dbReference>
<evidence type="ECO:0000259" key="2">
    <source>
        <dbReference type="Pfam" id="PF13640"/>
    </source>
</evidence>
<dbReference type="EMBL" id="FUKI01000126">
    <property type="protein sequence ID" value="SJM94035.1"/>
    <property type="molecule type" value="Genomic_DNA"/>
</dbReference>
<evidence type="ECO:0000256" key="1">
    <source>
        <dbReference type="ARBA" id="ARBA00022896"/>
    </source>
</evidence>
<dbReference type="GO" id="GO:0031543">
    <property type="term" value="F:peptidyl-proline dioxygenase activity"/>
    <property type="evidence" value="ECO:0007669"/>
    <property type="project" value="TreeGrafter"/>
</dbReference>
<proteinExistence type="predicted"/>
<dbReference type="RefSeq" id="WP_087144117.1">
    <property type="nucleotide sequence ID" value="NZ_FUKI01000126.1"/>
</dbReference>
<accession>A0A1R4HCR8</accession>
<name>A0A1R4HCR8_9GAMM</name>
<evidence type="ECO:0000313" key="4">
    <source>
        <dbReference type="Proteomes" id="UP000195667"/>
    </source>
</evidence>
<dbReference type="InterPro" id="IPR044862">
    <property type="entry name" value="Pro_4_hyd_alph_FE2OG_OXY"/>
</dbReference>
<gene>
    <name evidence="3" type="ORF">CRENPOLYSF1_50085</name>
</gene>
<dbReference type="PANTHER" id="PTHR12907:SF26">
    <property type="entry name" value="HIF PROLYL HYDROXYLASE, ISOFORM C"/>
    <property type="match status" value="1"/>
</dbReference>
<protein>
    <submittedName>
        <fullName evidence="3">2OG-Fe(II) oxygenase superfamily protein</fullName>
    </submittedName>
</protein>
<evidence type="ECO:0000313" key="3">
    <source>
        <dbReference type="EMBL" id="SJM94035.1"/>
    </source>
</evidence>
<feature type="domain" description="Prolyl 4-hydroxylase alpha subunit Fe(2+) 2OG dioxygenase" evidence="2">
    <location>
        <begin position="126"/>
        <end position="224"/>
    </location>
</feature>
<dbReference type="Proteomes" id="UP000195667">
    <property type="component" value="Unassembled WGS sequence"/>
</dbReference>
<keyword evidence="4" id="KW-1185">Reference proteome</keyword>
<dbReference type="InterPro" id="IPR051559">
    <property type="entry name" value="HIF_prolyl_hydroxylases"/>
</dbReference>
<dbReference type="GO" id="GO:0008198">
    <property type="term" value="F:ferrous iron binding"/>
    <property type="evidence" value="ECO:0007669"/>
    <property type="project" value="TreeGrafter"/>
</dbReference>
<organism evidence="3 4">
    <name type="scientific">Crenothrix polyspora</name>
    <dbReference type="NCBI Taxonomy" id="360316"/>
    <lineage>
        <taxon>Bacteria</taxon>
        <taxon>Pseudomonadati</taxon>
        <taxon>Pseudomonadota</taxon>
        <taxon>Gammaproteobacteria</taxon>
        <taxon>Methylococcales</taxon>
        <taxon>Crenotrichaceae</taxon>
        <taxon>Crenothrix</taxon>
    </lineage>
</organism>
<dbReference type="PANTHER" id="PTHR12907">
    <property type="entry name" value="EGL NINE HOMOLOG-RELATED"/>
    <property type="match status" value="1"/>
</dbReference>
<sequence>MFGFTQTQLKEISEYSCQKILMATEGVEYFTEPYKHLVIDNFFPKEIALMCLKHFPQVNQMDWEEACDEDIEIKFRTKWQSEFDIPEGLIAAIRIMNSSIFLRSVSSTIGIEKIIPDPYFLGGGLNVTKRGGLLDVHVDGNYHDATGLNRRLNAIYYLNPGWQENWGGEFGIYNSTGTVCLKKVAPLFNRLVIFDSHDKSFHGLPDPVNFPINEPRRSIILYYYTKENRPNEQITVSEPHSALWKKRNFLDKRGNKTREFS</sequence>
<dbReference type="Pfam" id="PF13640">
    <property type="entry name" value="2OG-FeII_Oxy_3"/>
    <property type="match status" value="1"/>
</dbReference>
<dbReference type="Gene3D" id="2.60.120.620">
    <property type="entry name" value="q2cbj1_9rhob like domain"/>
    <property type="match status" value="1"/>
</dbReference>
<reference evidence="4" key="1">
    <citation type="submission" date="2017-02" db="EMBL/GenBank/DDBJ databases">
        <authorList>
            <person name="Daims H."/>
        </authorList>
    </citation>
    <scope>NUCLEOTIDE SEQUENCE [LARGE SCALE GENOMIC DNA]</scope>
</reference>
<dbReference type="AlphaFoldDB" id="A0A1R4HCR8"/>
<dbReference type="GO" id="GO:0031418">
    <property type="term" value="F:L-ascorbic acid binding"/>
    <property type="evidence" value="ECO:0007669"/>
    <property type="project" value="UniProtKB-KW"/>
</dbReference>
<dbReference type="OrthoDB" id="9783171at2"/>